<evidence type="ECO:0000256" key="2">
    <source>
        <dbReference type="ARBA" id="ARBA00022578"/>
    </source>
</evidence>
<dbReference type="SUPFAM" id="SSF53098">
    <property type="entry name" value="Ribonuclease H-like"/>
    <property type="match status" value="1"/>
</dbReference>
<reference evidence="6 7" key="1">
    <citation type="submission" date="2018-12" db="EMBL/GenBank/DDBJ databases">
        <title>Flammeovirga pectinis sp. nov., isolated from the gut of the Korean scallop, Patinopecten yessoensis.</title>
        <authorList>
            <person name="Bae J.-W."/>
            <person name="Jeong Y.-S."/>
            <person name="Kang W."/>
        </authorList>
    </citation>
    <scope>NUCLEOTIDE SEQUENCE [LARGE SCALE GENOMIC DNA]</scope>
    <source>
        <strain evidence="6 7">L12M1</strain>
    </source>
</reference>
<protein>
    <submittedName>
        <fullName evidence="6">IS4 family transposase</fullName>
    </submittedName>
</protein>
<organism evidence="6 7">
    <name type="scientific">Flammeovirga pectinis</name>
    <dbReference type="NCBI Taxonomy" id="2494373"/>
    <lineage>
        <taxon>Bacteria</taxon>
        <taxon>Pseudomonadati</taxon>
        <taxon>Bacteroidota</taxon>
        <taxon>Cytophagia</taxon>
        <taxon>Cytophagales</taxon>
        <taxon>Flammeovirgaceae</taxon>
        <taxon>Flammeovirga</taxon>
    </lineage>
</organism>
<accession>A0A3Q9FRI8</accession>
<gene>
    <name evidence="6" type="ORF">EI427_21155</name>
</gene>
<dbReference type="Pfam" id="PF01609">
    <property type="entry name" value="DDE_Tnp_1"/>
    <property type="match status" value="1"/>
</dbReference>
<evidence type="ECO:0000313" key="7">
    <source>
        <dbReference type="Proteomes" id="UP000267268"/>
    </source>
</evidence>
<dbReference type="Proteomes" id="UP000267268">
    <property type="component" value="Chromosome 2"/>
</dbReference>
<dbReference type="InterPro" id="IPR002559">
    <property type="entry name" value="Transposase_11"/>
</dbReference>
<dbReference type="PANTHER" id="PTHR33258:SF1">
    <property type="entry name" value="TRANSPOSASE INSL FOR INSERTION SEQUENCE ELEMENT IS186A-RELATED"/>
    <property type="match status" value="1"/>
</dbReference>
<proteinExistence type="inferred from homology"/>
<comment type="similarity">
    <text evidence="1">Belongs to the transposase 11 family.</text>
</comment>
<dbReference type="OrthoDB" id="832360at2"/>
<dbReference type="AlphaFoldDB" id="A0A3Q9FRI8"/>
<dbReference type="PANTHER" id="PTHR33258">
    <property type="entry name" value="TRANSPOSASE INSL FOR INSERTION SEQUENCE ELEMENT IS186A-RELATED"/>
    <property type="match status" value="1"/>
</dbReference>
<dbReference type="RefSeq" id="WP_126618735.1">
    <property type="nucleotide sequence ID" value="NZ_CP034563.1"/>
</dbReference>
<dbReference type="GO" id="GO:0004803">
    <property type="term" value="F:transposase activity"/>
    <property type="evidence" value="ECO:0007669"/>
    <property type="project" value="InterPro"/>
</dbReference>
<keyword evidence="7" id="KW-1185">Reference proteome</keyword>
<keyword evidence="2" id="KW-0815">Transposition</keyword>
<dbReference type="GO" id="GO:0006313">
    <property type="term" value="P:DNA transposition"/>
    <property type="evidence" value="ECO:0007669"/>
    <property type="project" value="InterPro"/>
</dbReference>
<evidence type="ECO:0000256" key="4">
    <source>
        <dbReference type="ARBA" id="ARBA00023172"/>
    </source>
</evidence>
<dbReference type="NCBIfam" id="NF033592">
    <property type="entry name" value="transpos_IS4_1"/>
    <property type="match status" value="1"/>
</dbReference>
<evidence type="ECO:0000256" key="1">
    <source>
        <dbReference type="ARBA" id="ARBA00010075"/>
    </source>
</evidence>
<evidence type="ECO:0000259" key="5">
    <source>
        <dbReference type="Pfam" id="PF01609"/>
    </source>
</evidence>
<dbReference type="KEGG" id="fll:EI427_21155"/>
<evidence type="ECO:0000313" key="6">
    <source>
        <dbReference type="EMBL" id="AZQ64735.1"/>
    </source>
</evidence>
<keyword evidence="4" id="KW-0233">DNA recombination</keyword>
<dbReference type="EMBL" id="CP034563">
    <property type="protein sequence ID" value="AZQ64735.1"/>
    <property type="molecule type" value="Genomic_DNA"/>
</dbReference>
<feature type="domain" description="Transposase IS4-like" evidence="5">
    <location>
        <begin position="112"/>
        <end position="331"/>
    </location>
</feature>
<dbReference type="GO" id="GO:0003677">
    <property type="term" value="F:DNA binding"/>
    <property type="evidence" value="ECO:0007669"/>
    <property type="project" value="UniProtKB-KW"/>
</dbReference>
<evidence type="ECO:0000256" key="3">
    <source>
        <dbReference type="ARBA" id="ARBA00023125"/>
    </source>
</evidence>
<dbReference type="InterPro" id="IPR047952">
    <property type="entry name" value="Transpos_IS4"/>
</dbReference>
<name>A0A3Q9FRI8_9BACT</name>
<dbReference type="InterPro" id="IPR012337">
    <property type="entry name" value="RNaseH-like_sf"/>
</dbReference>
<keyword evidence="3" id="KW-0238">DNA-binding</keyword>
<sequence length="420" mass="49167">MKNRTISQFINYLNTLIKSDEVLNNFKVEAKDFTRNRVISFVDIIFILIGRVTKTTMVELVQFFSNNGTLKICSPQAFSKARLKINPAAFQFLNQEILDFYYEKKRNTFYKNKYQLLAVDGSMIQLPDSNELGQVFLRAKNNNGAGMPLARASVLYDLNNDLALDALITHNKHSEVSLFYEHIDNSSHLIDNHIINPIIILDRGYANINIIESILKNKMLFLIRTKASLNKEVIEFVNSNVIENTIIFKRKDRDNISCRIVKVKLKSGEIEYLLTNTEFSIKELKELYYKRWGIETYYGYIKSSLQLENFSSKSANGVLLEFYATIFSANLNQVLIIETALKNDPKNKYEYKVNRNIATGIFKSFYIKMRMYKRVPKKIIDDTLTLIRRSKIPIKMERTFERIKNKRSRRKYHFNRKLAI</sequence>